<dbReference type="eggNOG" id="COG1409">
    <property type="taxonomic scope" value="Bacteria"/>
</dbReference>
<dbReference type="PANTHER" id="PTHR36492:SF2">
    <property type="entry name" value="[ACYL-CARRIER-PROTEIN] PHOSPHODIESTERASE PPTH"/>
    <property type="match status" value="1"/>
</dbReference>
<reference evidence="2 3" key="1">
    <citation type="submission" date="2011-05" db="EMBL/GenBank/DDBJ databases">
        <title>Complete sequence of chromosome of Frankia symbiont of Datisca glomerata.</title>
        <authorList>
            <consortium name="US DOE Joint Genome Institute"/>
            <person name="Lucas S."/>
            <person name="Han J."/>
            <person name="Lapidus A."/>
            <person name="Cheng J.-F."/>
            <person name="Goodwin L."/>
            <person name="Pitluck S."/>
            <person name="Peters L."/>
            <person name="Mikhailova N."/>
            <person name="Chertkov O."/>
            <person name="Teshima H."/>
            <person name="Han C."/>
            <person name="Tapia R."/>
            <person name="Land M."/>
            <person name="Hauser L."/>
            <person name="Kyrpides N."/>
            <person name="Ivanova N."/>
            <person name="Pagani I."/>
            <person name="Berry A."/>
            <person name="Pawlowski K."/>
            <person name="Persson T."/>
            <person name="Vanden Heuvel B."/>
            <person name="Benson D."/>
            <person name="Woyke T."/>
        </authorList>
    </citation>
    <scope>NUCLEOTIDE SEQUENCE [LARGE SCALE GENOMIC DNA]</scope>
    <source>
        <strain evidence="3">4085684</strain>
    </source>
</reference>
<dbReference type="HOGENOM" id="CLU_057759_1_0_11"/>
<dbReference type="KEGG" id="fsy:FsymDg_2763"/>
<dbReference type="STRING" id="656024.FsymDg_2763"/>
<dbReference type="Pfam" id="PF00149">
    <property type="entry name" value="Metallophos"/>
    <property type="match status" value="1"/>
</dbReference>
<dbReference type="SUPFAM" id="SSF56300">
    <property type="entry name" value="Metallo-dependent phosphatases"/>
    <property type="match status" value="1"/>
</dbReference>
<dbReference type="InterPro" id="IPR004843">
    <property type="entry name" value="Calcineurin-like_PHP"/>
</dbReference>
<evidence type="ECO:0000259" key="1">
    <source>
        <dbReference type="Pfam" id="PF00149"/>
    </source>
</evidence>
<evidence type="ECO:0000313" key="3">
    <source>
        <dbReference type="Proteomes" id="UP000001549"/>
    </source>
</evidence>
<dbReference type="AlphaFoldDB" id="F8B4X5"/>
<dbReference type="GO" id="GO:0016787">
    <property type="term" value="F:hydrolase activity"/>
    <property type="evidence" value="ECO:0007669"/>
    <property type="project" value="InterPro"/>
</dbReference>
<dbReference type="PANTHER" id="PTHR36492">
    <property type="match status" value="1"/>
</dbReference>
<organism evidence="2 3">
    <name type="scientific">Candidatus Protofrankia datiscae</name>
    <dbReference type="NCBI Taxonomy" id="2716812"/>
    <lineage>
        <taxon>Bacteria</taxon>
        <taxon>Bacillati</taxon>
        <taxon>Actinomycetota</taxon>
        <taxon>Actinomycetes</taxon>
        <taxon>Frankiales</taxon>
        <taxon>Frankiaceae</taxon>
        <taxon>Protofrankia</taxon>
    </lineage>
</organism>
<feature type="domain" description="Calcineurin-like phosphoesterase" evidence="1">
    <location>
        <begin position="9"/>
        <end position="243"/>
    </location>
</feature>
<evidence type="ECO:0000313" key="2">
    <source>
        <dbReference type="EMBL" id="AEH10100.1"/>
    </source>
</evidence>
<gene>
    <name evidence="2" type="ordered locus">FsymDg_2763</name>
</gene>
<dbReference type="CDD" id="cd00838">
    <property type="entry name" value="MPP_superfamily"/>
    <property type="match status" value="1"/>
</dbReference>
<dbReference type="RefSeq" id="WP_013874009.1">
    <property type="nucleotide sequence ID" value="NC_015656.1"/>
</dbReference>
<name>F8B4X5_9ACTN</name>
<dbReference type="Proteomes" id="UP000001549">
    <property type="component" value="Chromosome"/>
</dbReference>
<accession>F8B4X5</accession>
<proteinExistence type="predicted"/>
<dbReference type="InterPro" id="IPR029052">
    <property type="entry name" value="Metallo-depent_PP-like"/>
</dbReference>
<dbReference type="InterPro" id="IPR052963">
    <property type="entry name" value="Pantetheine_PDE"/>
</dbReference>
<sequence>MTTFRVAGKLLAISDLHVAYPENRQFIEELRPESDADWLIVAGDVGEVVADVEWALALLRSRFSTVIWVPGNHELWTPKKDPVRLTGERRYQHLVEICRRLGVLTPEDPYPVWEGAGGPVTVAPLFLLYDYTFRPAGTSSKEEALAVAHRTGVVCADEYLLVPDPYPSADAWSRARVEHTRERLAACDPKLPTVLVNHFPLVRDPTYVLRYPEFAQWCGTENTADWHRRFRAAAVVYGHLHIPRTTWYDGVRFEEVSIGYPREWRRWNGPRNIPRQILPEPERHD</sequence>
<protein>
    <submittedName>
        <fullName evidence="2">Metallophosphoesterase</fullName>
    </submittedName>
</protein>
<keyword evidence="3" id="KW-1185">Reference proteome</keyword>
<dbReference type="EMBL" id="CP002801">
    <property type="protein sequence ID" value="AEH10100.1"/>
    <property type="molecule type" value="Genomic_DNA"/>
</dbReference>
<dbReference type="Gene3D" id="3.60.21.10">
    <property type="match status" value="1"/>
</dbReference>